<name>A0A0E0L7V6_ORYPU</name>
<evidence type="ECO:0000259" key="1">
    <source>
        <dbReference type="Pfam" id="PF12937"/>
    </source>
</evidence>
<protein>
    <recommendedName>
        <fullName evidence="1">F-box domain-containing protein</fullName>
    </recommendedName>
</protein>
<reference evidence="2" key="1">
    <citation type="submission" date="2015-04" db="UniProtKB">
        <authorList>
            <consortium name="EnsemblPlants"/>
        </authorList>
    </citation>
    <scope>IDENTIFICATION</scope>
</reference>
<evidence type="ECO:0000313" key="2">
    <source>
        <dbReference type="EnsemblPlants" id="OPUNC06G03080.1"/>
    </source>
</evidence>
<dbReference type="AlphaFoldDB" id="A0A0E0L7V6"/>
<accession>A0A0E0L7V6</accession>
<dbReference type="PANTHER" id="PTHR33110">
    <property type="entry name" value="F-BOX/KELCH-REPEAT PROTEIN-RELATED"/>
    <property type="match status" value="1"/>
</dbReference>
<dbReference type="Pfam" id="PF12937">
    <property type="entry name" value="F-box-like"/>
    <property type="match status" value="1"/>
</dbReference>
<dbReference type="EnsemblPlants" id="OPUNC06G03080.1">
    <property type="protein sequence ID" value="OPUNC06G03080.1"/>
    <property type="gene ID" value="OPUNC06G03080"/>
</dbReference>
<dbReference type="HOGENOM" id="CLU_1952325_0_0_1"/>
<dbReference type="Proteomes" id="UP000026962">
    <property type="component" value="Chromosome 6"/>
</dbReference>
<dbReference type="PANTHER" id="PTHR33110:SF71">
    <property type="entry name" value="F-BOX_KELCH-REPEAT PROTEIN"/>
    <property type="match status" value="1"/>
</dbReference>
<evidence type="ECO:0000313" key="3">
    <source>
        <dbReference type="Proteomes" id="UP000026962"/>
    </source>
</evidence>
<dbReference type="Gene3D" id="1.20.1280.50">
    <property type="match status" value="1"/>
</dbReference>
<organism evidence="2">
    <name type="scientific">Oryza punctata</name>
    <name type="common">Red rice</name>
    <dbReference type="NCBI Taxonomy" id="4537"/>
    <lineage>
        <taxon>Eukaryota</taxon>
        <taxon>Viridiplantae</taxon>
        <taxon>Streptophyta</taxon>
        <taxon>Embryophyta</taxon>
        <taxon>Tracheophyta</taxon>
        <taxon>Spermatophyta</taxon>
        <taxon>Magnoliopsida</taxon>
        <taxon>Liliopsida</taxon>
        <taxon>Poales</taxon>
        <taxon>Poaceae</taxon>
        <taxon>BOP clade</taxon>
        <taxon>Oryzoideae</taxon>
        <taxon>Oryzeae</taxon>
        <taxon>Oryzinae</taxon>
        <taxon>Oryza</taxon>
    </lineage>
</organism>
<reference evidence="2" key="2">
    <citation type="submission" date="2018-05" db="EMBL/GenBank/DDBJ databases">
        <title>OpunRS2 (Oryza punctata Reference Sequence Version 2).</title>
        <authorList>
            <person name="Zhang J."/>
            <person name="Kudrna D."/>
            <person name="Lee S."/>
            <person name="Talag J."/>
            <person name="Welchert J."/>
            <person name="Wing R.A."/>
        </authorList>
    </citation>
    <scope>NUCLEOTIDE SEQUENCE [LARGE SCALE GENOMIC DNA]</scope>
</reference>
<feature type="domain" description="F-box" evidence="1">
    <location>
        <begin position="15"/>
        <end position="47"/>
    </location>
</feature>
<proteinExistence type="predicted"/>
<dbReference type="InterPro" id="IPR036047">
    <property type="entry name" value="F-box-like_dom_sf"/>
</dbReference>
<keyword evidence="3" id="KW-1185">Reference proteome</keyword>
<dbReference type="Gramene" id="OPUNC06G03080.1">
    <property type="protein sequence ID" value="OPUNC06G03080.1"/>
    <property type="gene ID" value="OPUNC06G03080"/>
</dbReference>
<dbReference type="SUPFAM" id="SSF81383">
    <property type="entry name" value="F-box domain"/>
    <property type="match status" value="1"/>
</dbReference>
<dbReference type="InterPro" id="IPR001810">
    <property type="entry name" value="F-box_dom"/>
</dbReference>
<sequence>MARKRKRASSSSSGWPDLPPDLLGVVLRRLHSHTDRVRVAAVCRPWRFGARLQLPLPPPMPWVVLGESTYIDPNTRNRLDRCFLTVGDRLFVRRSGSTAGGGHGYFLMNPLLSDMEPMKILGLASFLPV</sequence>